<dbReference type="InterPro" id="IPR028883">
    <property type="entry name" value="tRNA_aden_deaminase"/>
</dbReference>
<accession>A0A2L2BNQ0</accession>
<evidence type="ECO:0000256" key="8">
    <source>
        <dbReference type="HAMAP-Rule" id="MF_00972"/>
    </source>
</evidence>
<keyword evidence="11" id="KW-1185">Reference proteome</keyword>
<proteinExistence type="inferred from homology"/>
<reference evidence="10 11" key="1">
    <citation type="submission" date="2018-02" db="EMBL/GenBank/DDBJ databases">
        <title>Complete genome of the streamlined marine actinobacterium Pontimonas salivibrio CL-TW6 adapted to coastal planktonic lifestype.</title>
        <authorList>
            <person name="Cho B.C."/>
            <person name="Hardies S.C."/>
            <person name="Jang G.I."/>
            <person name="Hwang C.Y."/>
        </authorList>
    </citation>
    <scope>NUCLEOTIDE SEQUENCE [LARGE SCALE GENOMIC DNA]</scope>
    <source>
        <strain evidence="10 11">CL-TW6</strain>
    </source>
</reference>
<evidence type="ECO:0000256" key="7">
    <source>
        <dbReference type="ARBA" id="ARBA00048045"/>
    </source>
</evidence>
<evidence type="ECO:0000256" key="1">
    <source>
        <dbReference type="ARBA" id="ARBA00010669"/>
    </source>
</evidence>
<dbReference type="Proteomes" id="UP000243077">
    <property type="component" value="Chromosome"/>
</dbReference>
<feature type="domain" description="CMP/dCMP-type deaminase" evidence="9">
    <location>
        <begin position="1"/>
        <end position="119"/>
    </location>
</feature>
<sequence length="146" mass="15120">MRLALDNARAALEHNDVPVGAVVIDETGQVIAEGHNTREAEHDPTGHAEIVALRQAGHTVGSARLDGFTIVVTLEPCVMCAGAITQAGIHRVIYGAADPKAGAAGGGPHDLVRDRALPHRVDEVIGGVLADEAATLLVDFFGPLRG</sequence>
<keyword evidence="6 8" id="KW-0862">Zinc</keyword>
<dbReference type="InterPro" id="IPR016193">
    <property type="entry name" value="Cytidine_deaminase-like"/>
</dbReference>
<dbReference type="InterPro" id="IPR016192">
    <property type="entry name" value="APOBEC/CMP_deaminase_Zn-bd"/>
</dbReference>
<evidence type="ECO:0000313" key="11">
    <source>
        <dbReference type="Proteomes" id="UP000243077"/>
    </source>
</evidence>
<evidence type="ECO:0000256" key="2">
    <source>
        <dbReference type="ARBA" id="ARBA00011738"/>
    </source>
</evidence>
<feature type="binding site" evidence="8">
    <location>
        <position position="77"/>
    </location>
    <ligand>
        <name>Zn(2+)</name>
        <dbReference type="ChEBI" id="CHEBI:29105"/>
        <note>catalytic</note>
    </ligand>
</feature>
<gene>
    <name evidence="8" type="primary">tadA</name>
    <name evidence="10" type="ORF">C3B54_11286</name>
</gene>
<evidence type="ECO:0000256" key="6">
    <source>
        <dbReference type="ARBA" id="ARBA00022833"/>
    </source>
</evidence>
<keyword evidence="4 8" id="KW-0479">Metal-binding</keyword>
<comment type="cofactor">
    <cofactor evidence="8">
        <name>Zn(2+)</name>
        <dbReference type="ChEBI" id="CHEBI:29105"/>
    </cofactor>
    <text evidence="8">Binds 1 zinc ion per subunit.</text>
</comment>
<comment type="function">
    <text evidence="8">Catalyzes the deamination of adenosine to inosine at the wobble position 34 of tRNA(Arg2).</text>
</comment>
<comment type="similarity">
    <text evidence="1">Belongs to the cytidine and deoxycytidylate deaminase family. ADAT2 subfamily.</text>
</comment>
<name>A0A2L2BNQ0_9MICO</name>
<feature type="active site" description="Proton donor" evidence="8">
    <location>
        <position position="49"/>
    </location>
</feature>
<comment type="catalytic activity">
    <reaction evidence="7 8">
        <text>adenosine(34) in tRNA + H2O + H(+) = inosine(34) in tRNA + NH4(+)</text>
        <dbReference type="Rhea" id="RHEA:43168"/>
        <dbReference type="Rhea" id="RHEA-COMP:10373"/>
        <dbReference type="Rhea" id="RHEA-COMP:10374"/>
        <dbReference type="ChEBI" id="CHEBI:15377"/>
        <dbReference type="ChEBI" id="CHEBI:15378"/>
        <dbReference type="ChEBI" id="CHEBI:28938"/>
        <dbReference type="ChEBI" id="CHEBI:74411"/>
        <dbReference type="ChEBI" id="CHEBI:82852"/>
        <dbReference type="EC" id="3.5.4.33"/>
    </reaction>
</comment>
<keyword evidence="5 8" id="KW-0378">Hydrolase</keyword>
<evidence type="ECO:0000313" key="10">
    <source>
        <dbReference type="EMBL" id="AVG23284.1"/>
    </source>
</evidence>
<organism evidence="10 11">
    <name type="scientific">Pontimonas salivibrio</name>
    <dbReference type="NCBI Taxonomy" id="1159327"/>
    <lineage>
        <taxon>Bacteria</taxon>
        <taxon>Bacillati</taxon>
        <taxon>Actinomycetota</taxon>
        <taxon>Actinomycetes</taxon>
        <taxon>Micrococcales</taxon>
        <taxon>Microbacteriaceae</taxon>
        <taxon>Pontimonas</taxon>
    </lineage>
</organism>
<dbReference type="GO" id="GO:0008270">
    <property type="term" value="F:zinc ion binding"/>
    <property type="evidence" value="ECO:0007669"/>
    <property type="project" value="UniProtKB-UniRule"/>
</dbReference>
<dbReference type="InterPro" id="IPR002125">
    <property type="entry name" value="CMP_dCMP_dom"/>
</dbReference>
<dbReference type="CDD" id="cd01285">
    <property type="entry name" value="nucleoside_deaminase"/>
    <property type="match status" value="1"/>
</dbReference>
<dbReference type="Gene3D" id="3.40.140.10">
    <property type="entry name" value="Cytidine Deaminase, domain 2"/>
    <property type="match status" value="1"/>
</dbReference>
<dbReference type="GO" id="GO:0002100">
    <property type="term" value="P:tRNA wobble adenosine to inosine editing"/>
    <property type="evidence" value="ECO:0007669"/>
    <property type="project" value="UniProtKB-UniRule"/>
</dbReference>
<keyword evidence="3 8" id="KW-0819">tRNA processing</keyword>
<evidence type="ECO:0000256" key="5">
    <source>
        <dbReference type="ARBA" id="ARBA00022801"/>
    </source>
</evidence>
<dbReference type="HAMAP" id="MF_00972">
    <property type="entry name" value="tRNA_aden_deaminase"/>
    <property type="match status" value="1"/>
</dbReference>
<dbReference type="AlphaFoldDB" id="A0A2L2BNQ0"/>
<feature type="binding site" evidence="8">
    <location>
        <position position="80"/>
    </location>
    <ligand>
        <name>Zn(2+)</name>
        <dbReference type="ChEBI" id="CHEBI:29105"/>
        <note>catalytic</note>
    </ligand>
</feature>
<dbReference type="PROSITE" id="PS51747">
    <property type="entry name" value="CYT_DCMP_DEAMINASES_2"/>
    <property type="match status" value="1"/>
</dbReference>
<dbReference type="Pfam" id="PF00383">
    <property type="entry name" value="dCMP_cyt_deam_1"/>
    <property type="match status" value="1"/>
</dbReference>
<evidence type="ECO:0000256" key="4">
    <source>
        <dbReference type="ARBA" id="ARBA00022723"/>
    </source>
</evidence>
<evidence type="ECO:0000259" key="9">
    <source>
        <dbReference type="PROSITE" id="PS51747"/>
    </source>
</evidence>
<dbReference type="PANTHER" id="PTHR11079">
    <property type="entry name" value="CYTOSINE DEAMINASE FAMILY MEMBER"/>
    <property type="match status" value="1"/>
</dbReference>
<dbReference type="PANTHER" id="PTHR11079:SF202">
    <property type="entry name" value="TRNA-SPECIFIC ADENOSINE DEAMINASE"/>
    <property type="match status" value="1"/>
</dbReference>
<protein>
    <recommendedName>
        <fullName evidence="8">tRNA-specific adenosine deaminase</fullName>
        <ecNumber evidence="8">3.5.4.33</ecNumber>
    </recommendedName>
</protein>
<dbReference type="EC" id="3.5.4.33" evidence="8"/>
<dbReference type="SUPFAM" id="SSF53927">
    <property type="entry name" value="Cytidine deaminase-like"/>
    <property type="match status" value="1"/>
</dbReference>
<dbReference type="PROSITE" id="PS00903">
    <property type="entry name" value="CYT_DCMP_DEAMINASES_1"/>
    <property type="match status" value="1"/>
</dbReference>
<evidence type="ECO:0000256" key="3">
    <source>
        <dbReference type="ARBA" id="ARBA00022694"/>
    </source>
</evidence>
<feature type="binding site" evidence="8">
    <location>
        <position position="47"/>
    </location>
    <ligand>
        <name>Zn(2+)</name>
        <dbReference type="ChEBI" id="CHEBI:29105"/>
        <note>catalytic</note>
    </ligand>
</feature>
<dbReference type="KEGG" id="psai:C3B54_11286"/>
<comment type="subunit">
    <text evidence="2 8">Homodimer.</text>
</comment>
<dbReference type="EMBL" id="CP026923">
    <property type="protein sequence ID" value="AVG23284.1"/>
    <property type="molecule type" value="Genomic_DNA"/>
</dbReference>
<dbReference type="GO" id="GO:0052717">
    <property type="term" value="F:tRNA-specific adenosine-34 deaminase activity"/>
    <property type="evidence" value="ECO:0007669"/>
    <property type="project" value="UniProtKB-UniRule"/>
</dbReference>